<dbReference type="InterPro" id="IPR001781">
    <property type="entry name" value="Znf_LIM"/>
</dbReference>
<evidence type="ECO:0000256" key="9">
    <source>
        <dbReference type="PROSITE-ProRule" id="PRU00108"/>
    </source>
</evidence>
<dbReference type="PANTHER" id="PTHR24208">
    <property type="entry name" value="LIM/HOMEOBOX PROTEIN LHX"/>
    <property type="match status" value="1"/>
</dbReference>
<evidence type="ECO:0000256" key="10">
    <source>
        <dbReference type="PROSITE-ProRule" id="PRU00125"/>
    </source>
</evidence>
<evidence type="ECO:0000313" key="15">
    <source>
        <dbReference type="EMBL" id="RMX40465.1"/>
    </source>
</evidence>
<evidence type="ECO:0000256" key="8">
    <source>
        <dbReference type="ARBA" id="ARBA00023242"/>
    </source>
</evidence>
<evidence type="ECO:0000256" key="2">
    <source>
        <dbReference type="ARBA" id="ARBA00022723"/>
    </source>
</evidence>
<organism evidence="15 16">
    <name type="scientific">Pocillopora damicornis</name>
    <name type="common">Cauliflower coral</name>
    <name type="synonym">Millepora damicornis</name>
    <dbReference type="NCBI Taxonomy" id="46731"/>
    <lineage>
        <taxon>Eukaryota</taxon>
        <taxon>Metazoa</taxon>
        <taxon>Cnidaria</taxon>
        <taxon>Anthozoa</taxon>
        <taxon>Hexacorallia</taxon>
        <taxon>Scleractinia</taxon>
        <taxon>Astrocoeniina</taxon>
        <taxon>Pocilloporidae</taxon>
        <taxon>Pocillopora</taxon>
    </lineage>
</organism>
<reference evidence="15 16" key="1">
    <citation type="journal article" date="2018" name="Sci. Rep.">
        <title>Comparative analysis of the Pocillopora damicornis genome highlights role of immune system in coral evolution.</title>
        <authorList>
            <person name="Cunning R."/>
            <person name="Bay R.A."/>
            <person name="Gillette P."/>
            <person name="Baker A.C."/>
            <person name="Traylor-Knowles N."/>
        </authorList>
    </citation>
    <scope>NUCLEOTIDE SEQUENCE [LARGE SCALE GENOMIC DNA]</scope>
    <source>
        <strain evidence="15">RSMAS</strain>
        <tissue evidence="15">Whole animal</tissue>
    </source>
</reference>
<evidence type="ECO:0000256" key="4">
    <source>
        <dbReference type="ARBA" id="ARBA00022833"/>
    </source>
</evidence>
<evidence type="ECO:0000313" key="16">
    <source>
        <dbReference type="Proteomes" id="UP000275408"/>
    </source>
</evidence>
<protein>
    <submittedName>
        <fullName evidence="15">Uncharacterized protein</fullName>
    </submittedName>
</protein>
<evidence type="ECO:0000256" key="5">
    <source>
        <dbReference type="ARBA" id="ARBA00023038"/>
    </source>
</evidence>
<dbReference type="OMA" id="GCELPIS"/>
<evidence type="ECO:0000256" key="3">
    <source>
        <dbReference type="ARBA" id="ARBA00022737"/>
    </source>
</evidence>
<dbReference type="CDD" id="cd09375">
    <property type="entry name" value="LIM2_Lhx1_Lhx5"/>
    <property type="match status" value="1"/>
</dbReference>
<dbReference type="PROSITE" id="PS50071">
    <property type="entry name" value="HOMEOBOX_2"/>
    <property type="match status" value="1"/>
</dbReference>
<evidence type="ECO:0000256" key="1">
    <source>
        <dbReference type="ARBA" id="ARBA00004123"/>
    </source>
</evidence>
<proteinExistence type="predicted"/>
<keyword evidence="8 9" id="KW-0539">Nucleus</keyword>
<dbReference type="FunFam" id="2.10.110.10:FF:000006">
    <property type="entry name" value="LIM homeobox transcription factor 1-beta"/>
    <property type="match status" value="1"/>
</dbReference>
<keyword evidence="7 9" id="KW-0371">Homeobox</keyword>
<dbReference type="Pfam" id="PF00412">
    <property type="entry name" value="LIM"/>
    <property type="match status" value="2"/>
</dbReference>
<feature type="domain" description="Homeobox" evidence="14">
    <location>
        <begin position="159"/>
        <end position="219"/>
    </location>
</feature>
<dbReference type="InterPro" id="IPR017970">
    <property type="entry name" value="Homeobox_CS"/>
</dbReference>
<dbReference type="GO" id="GO:0005634">
    <property type="term" value="C:nucleus"/>
    <property type="evidence" value="ECO:0007669"/>
    <property type="project" value="UniProtKB-SubCell"/>
</dbReference>
<evidence type="ECO:0000256" key="11">
    <source>
        <dbReference type="RuleBase" id="RU000682"/>
    </source>
</evidence>
<sequence length="362" mass="40652">MKAQICNMVQQCAGCELPISDKFLLKVLDRVWHVQCVHCYDCKCALTNKCFSREGKLFCKNDFYRRYGTKCAGCCLGISPNDMVRRAKHLVFHVKCFNCSSCNRQILTGDELYYVGESKFVCKEDYYQSHFQSKQSDSDSEEKDLSYGLDEDLDVALGTKRRGPRTTIKAKQLEALKATFAATPKPSRNIREKLAQETGLNMRVIQVWFQNRRSKERRLKQQGVAQPNATRAVRSGRRSRRSRGENLGNEPAPNNEQSITSSHINYAASQSAHFPATAFDEFYMKGDAGLASEVPTTMDNSQMIQNPGFNNQGMIPVNSVSLDNSTGIQMNHCGVGQSQNGGLYDTSATRQQNTIPSTAEVW</sequence>
<dbReference type="SUPFAM" id="SSF57716">
    <property type="entry name" value="Glucocorticoid receptor-like (DNA-binding domain)"/>
    <property type="match status" value="2"/>
</dbReference>
<dbReference type="GO" id="GO:0030182">
    <property type="term" value="P:neuron differentiation"/>
    <property type="evidence" value="ECO:0007669"/>
    <property type="project" value="TreeGrafter"/>
</dbReference>
<evidence type="ECO:0000259" key="13">
    <source>
        <dbReference type="PROSITE" id="PS50023"/>
    </source>
</evidence>
<dbReference type="Gene3D" id="2.10.110.10">
    <property type="entry name" value="Cysteine Rich Protein"/>
    <property type="match status" value="2"/>
</dbReference>
<feature type="region of interest" description="Disordered" evidence="12">
    <location>
        <begin position="216"/>
        <end position="258"/>
    </location>
</feature>
<evidence type="ECO:0000259" key="14">
    <source>
        <dbReference type="PROSITE" id="PS50071"/>
    </source>
</evidence>
<dbReference type="CDD" id="cd09367">
    <property type="entry name" value="LIM1_Lhx1_Lhx5"/>
    <property type="match status" value="1"/>
</dbReference>
<keyword evidence="16" id="KW-1185">Reference proteome</keyword>
<dbReference type="STRING" id="46731.A0A3M6TGD8"/>
<evidence type="ECO:0000256" key="6">
    <source>
        <dbReference type="ARBA" id="ARBA00023125"/>
    </source>
</evidence>
<dbReference type="InterPro" id="IPR001356">
    <property type="entry name" value="HD"/>
</dbReference>
<dbReference type="InterPro" id="IPR009057">
    <property type="entry name" value="Homeodomain-like_sf"/>
</dbReference>
<name>A0A3M6TGD8_POCDA</name>
<dbReference type="PROSITE" id="PS50023">
    <property type="entry name" value="LIM_DOMAIN_2"/>
    <property type="match status" value="2"/>
</dbReference>
<keyword evidence="6 9" id="KW-0238">DNA-binding</keyword>
<dbReference type="CDD" id="cd00086">
    <property type="entry name" value="homeodomain"/>
    <property type="match status" value="1"/>
</dbReference>
<dbReference type="GO" id="GO:0008270">
    <property type="term" value="F:zinc ion binding"/>
    <property type="evidence" value="ECO:0007669"/>
    <property type="project" value="InterPro"/>
</dbReference>
<dbReference type="InterPro" id="IPR050453">
    <property type="entry name" value="LIM_Homeobox_TF"/>
</dbReference>
<dbReference type="FunFam" id="1.10.10.60:FF:000075">
    <property type="entry name" value="LIM/homeobox protein Lhx1"/>
    <property type="match status" value="1"/>
</dbReference>
<gene>
    <name evidence="15" type="ORF">pdam_00022451</name>
</gene>
<comment type="subcellular location">
    <subcellularLocation>
        <location evidence="1 9 11">Nucleus</location>
    </subcellularLocation>
</comment>
<dbReference type="PROSITE" id="PS00478">
    <property type="entry name" value="LIM_DOMAIN_1"/>
    <property type="match status" value="2"/>
</dbReference>
<dbReference type="Pfam" id="PF00046">
    <property type="entry name" value="Homeodomain"/>
    <property type="match status" value="1"/>
</dbReference>
<comment type="caution">
    <text evidence="15">The sequence shown here is derived from an EMBL/GenBank/DDBJ whole genome shotgun (WGS) entry which is preliminary data.</text>
</comment>
<keyword evidence="5 10" id="KW-0440">LIM domain</keyword>
<keyword evidence="4 10" id="KW-0862">Zinc</keyword>
<dbReference type="OrthoDB" id="10068367at2759"/>
<keyword evidence="2 10" id="KW-0479">Metal-binding</keyword>
<dbReference type="Gene3D" id="1.10.10.60">
    <property type="entry name" value="Homeodomain-like"/>
    <property type="match status" value="1"/>
</dbReference>
<feature type="domain" description="LIM zinc-binding" evidence="13">
    <location>
        <begin position="10"/>
        <end position="69"/>
    </location>
</feature>
<dbReference type="GO" id="GO:0000977">
    <property type="term" value="F:RNA polymerase II transcription regulatory region sequence-specific DNA binding"/>
    <property type="evidence" value="ECO:0007669"/>
    <property type="project" value="TreeGrafter"/>
</dbReference>
<dbReference type="GO" id="GO:0000981">
    <property type="term" value="F:DNA-binding transcription factor activity, RNA polymerase II-specific"/>
    <property type="evidence" value="ECO:0007669"/>
    <property type="project" value="InterPro"/>
</dbReference>
<dbReference type="SMART" id="SM00132">
    <property type="entry name" value="LIM"/>
    <property type="match status" value="2"/>
</dbReference>
<feature type="domain" description="LIM zinc-binding" evidence="13">
    <location>
        <begin position="70"/>
        <end position="132"/>
    </location>
</feature>
<evidence type="ECO:0000256" key="7">
    <source>
        <dbReference type="ARBA" id="ARBA00023155"/>
    </source>
</evidence>
<dbReference type="InterPro" id="IPR049618">
    <property type="entry name" value="Lhx1/5_LIM1"/>
</dbReference>
<dbReference type="PROSITE" id="PS00027">
    <property type="entry name" value="HOMEOBOX_1"/>
    <property type="match status" value="1"/>
</dbReference>
<dbReference type="SUPFAM" id="SSF46689">
    <property type="entry name" value="Homeodomain-like"/>
    <property type="match status" value="1"/>
</dbReference>
<dbReference type="PANTHER" id="PTHR24208:SF105">
    <property type="entry name" value="DLIM1"/>
    <property type="match status" value="1"/>
</dbReference>
<dbReference type="Proteomes" id="UP000275408">
    <property type="component" value="Unassembled WGS sequence"/>
</dbReference>
<dbReference type="SMART" id="SM00389">
    <property type="entry name" value="HOX"/>
    <property type="match status" value="1"/>
</dbReference>
<dbReference type="InterPro" id="IPR049619">
    <property type="entry name" value="Lhx1/5_LIM2"/>
</dbReference>
<evidence type="ECO:0000256" key="12">
    <source>
        <dbReference type="SAM" id="MobiDB-lite"/>
    </source>
</evidence>
<dbReference type="AlphaFoldDB" id="A0A3M6TGD8"/>
<feature type="DNA-binding region" description="Homeobox" evidence="9">
    <location>
        <begin position="161"/>
        <end position="220"/>
    </location>
</feature>
<accession>A0A3M6TGD8</accession>
<dbReference type="EMBL" id="RCHS01003630">
    <property type="protein sequence ID" value="RMX40465.1"/>
    <property type="molecule type" value="Genomic_DNA"/>
</dbReference>
<keyword evidence="3" id="KW-0677">Repeat</keyword>